<evidence type="ECO:0000256" key="1">
    <source>
        <dbReference type="SAM" id="MobiDB-lite"/>
    </source>
</evidence>
<dbReference type="GO" id="GO:0016301">
    <property type="term" value="F:kinase activity"/>
    <property type="evidence" value="ECO:0007669"/>
    <property type="project" value="UniProtKB-KW"/>
</dbReference>
<reference evidence="2 3" key="1">
    <citation type="submission" date="2019-03" db="EMBL/GenBank/DDBJ databases">
        <title>Genomic Encyclopedia of Type Strains, Phase IV (KMG-IV): sequencing the most valuable type-strain genomes for metagenomic binning, comparative biology and taxonomic classification.</title>
        <authorList>
            <person name="Goeker M."/>
        </authorList>
    </citation>
    <scope>NUCLEOTIDE SEQUENCE [LARGE SCALE GENOMIC DNA]</scope>
    <source>
        <strain evidence="2 3">JA181</strain>
    </source>
</reference>
<feature type="compositionally biased region" description="Pro residues" evidence="1">
    <location>
        <begin position="1"/>
        <end position="15"/>
    </location>
</feature>
<dbReference type="EMBL" id="SOEB01000004">
    <property type="protein sequence ID" value="TDX31829.1"/>
    <property type="molecule type" value="Genomic_DNA"/>
</dbReference>
<name>A0A4R8FXT0_9RHOB</name>
<protein>
    <submittedName>
        <fullName evidence="2">Threonine kinase</fullName>
    </submittedName>
</protein>
<feature type="region of interest" description="Disordered" evidence="1">
    <location>
        <begin position="1"/>
        <end position="20"/>
    </location>
</feature>
<keyword evidence="2" id="KW-0808">Transferase</keyword>
<comment type="caution">
    <text evidence="2">The sequence shown here is derived from an EMBL/GenBank/DDBJ whole genome shotgun (WGS) entry which is preliminary data.</text>
</comment>
<gene>
    <name evidence="2" type="ORF">EV657_10425</name>
</gene>
<accession>A0A4R8FXT0</accession>
<organism evidence="2 3">
    <name type="scientific">Rhodovulum visakhapatnamense</name>
    <dbReference type="NCBI Taxonomy" id="364297"/>
    <lineage>
        <taxon>Bacteria</taxon>
        <taxon>Pseudomonadati</taxon>
        <taxon>Pseudomonadota</taxon>
        <taxon>Alphaproteobacteria</taxon>
        <taxon>Rhodobacterales</taxon>
        <taxon>Paracoccaceae</taxon>
        <taxon>Rhodovulum</taxon>
    </lineage>
</organism>
<sequence length="288" mass="29533">MPASPPVPRPVPRSRPGPACRSARVAGHFGEFLQGRLGPDGPVALVTVPCPALEVRAVWRPGQMAGLWQGGRPVLAQGQVARLARLFGIAPGRLRLFVGMPPGGGAGASTAALLAAIRCLAPIALSPDTEAALCLALEGATDPLMQPVPEALLWAPRAARVLGRLAPGPGFEIVGGFAGPGRRTDPADTAFPDISDLVAAWRVTTDRAGRAQLATESARRCHALRGGPDPAPIWALGRDLGALGLVAAHTGPALGLLFAPGDAPRQTETALRAAGLGRVLRFRTGGGR</sequence>
<evidence type="ECO:0000313" key="2">
    <source>
        <dbReference type="EMBL" id="TDX31829.1"/>
    </source>
</evidence>
<keyword evidence="2" id="KW-0418">Kinase</keyword>
<proteinExistence type="predicted"/>
<dbReference type="Proteomes" id="UP000295484">
    <property type="component" value="Unassembled WGS sequence"/>
</dbReference>
<dbReference type="AlphaFoldDB" id="A0A4R8FXT0"/>
<evidence type="ECO:0000313" key="3">
    <source>
        <dbReference type="Proteomes" id="UP000295484"/>
    </source>
</evidence>